<sequence>IAGEEAFKLPEIIEILLEFSNFEGGGGAIRILEDKDRLRPIDADYQMFDNTKIKSFIDWKAEIPVKQMLKDLLEHWRAEIKKGRIPLNR</sequence>
<evidence type="ECO:0000313" key="1">
    <source>
        <dbReference type="EMBL" id="TNB54540.1"/>
    </source>
</evidence>
<dbReference type="Gene3D" id="3.40.50.720">
    <property type="entry name" value="NAD(P)-binding Rossmann-like Domain"/>
    <property type="match status" value="1"/>
</dbReference>
<name>A0AAX2UGF8_9BACT</name>
<comment type="caution">
    <text evidence="1">The sequence shown here is derived from an EMBL/GenBank/DDBJ whole genome shotgun (WGS) entry which is preliminary data.</text>
</comment>
<organism evidence="1 2">
    <name type="scientific">Campylobacter helveticus</name>
    <dbReference type="NCBI Taxonomy" id="28898"/>
    <lineage>
        <taxon>Bacteria</taxon>
        <taxon>Pseudomonadati</taxon>
        <taxon>Campylobacterota</taxon>
        <taxon>Epsilonproteobacteria</taxon>
        <taxon>Campylobacterales</taxon>
        <taxon>Campylobacteraceae</taxon>
        <taxon>Campylobacter</taxon>
    </lineage>
</organism>
<dbReference type="Proteomes" id="UP000306813">
    <property type="component" value="Unassembled WGS sequence"/>
</dbReference>
<accession>A0AAX2UGF8</accession>
<evidence type="ECO:0000313" key="2">
    <source>
        <dbReference type="Proteomes" id="UP000306813"/>
    </source>
</evidence>
<dbReference type="SUPFAM" id="SSF51735">
    <property type="entry name" value="NAD(P)-binding Rossmann-fold domains"/>
    <property type="match status" value="1"/>
</dbReference>
<feature type="non-terminal residue" evidence="1">
    <location>
        <position position="1"/>
    </location>
</feature>
<gene>
    <name evidence="1" type="ORF">FDW42_10225</name>
</gene>
<protein>
    <submittedName>
        <fullName evidence="1">GDP-mannose 4,6 dehydratase</fullName>
    </submittedName>
</protein>
<reference evidence="1 2" key="1">
    <citation type="submission" date="2019-05" db="EMBL/GenBank/DDBJ databases">
        <title>Draft genomes of eight strains of Campylobacter helveticus isolated from cats and a dog in New Zealand.</title>
        <authorList>
            <person name="Bojanic K."/>
            <person name="Midwinter A.C."/>
            <person name="Biggs P.J."/>
            <person name="Acke E."/>
            <person name="Cornelius A.J."/>
            <person name="Marshall J.C."/>
        </authorList>
    </citation>
    <scope>NUCLEOTIDE SEQUENCE [LARGE SCALE GENOMIC DNA]</scope>
    <source>
        <strain evidence="1 2">ACP123b</strain>
    </source>
</reference>
<proteinExistence type="predicted"/>
<dbReference type="InterPro" id="IPR036291">
    <property type="entry name" value="NAD(P)-bd_dom_sf"/>
</dbReference>
<dbReference type="AlphaFoldDB" id="A0AAX2UGF8"/>
<dbReference type="EMBL" id="VDBS01000125">
    <property type="protein sequence ID" value="TNB54540.1"/>
    <property type="molecule type" value="Genomic_DNA"/>
</dbReference>